<dbReference type="VEuPathDB" id="MicrosporidiaDB:DI09_175p40"/>
<organism evidence="1 2">
    <name type="scientific">Mitosporidium daphniae</name>
    <dbReference type="NCBI Taxonomy" id="1485682"/>
    <lineage>
        <taxon>Eukaryota</taxon>
        <taxon>Fungi</taxon>
        <taxon>Fungi incertae sedis</taxon>
        <taxon>Microsporidia</taxon>
        <taxon>Mitosporidium</taxon>
    </lineage>
</organism>
<dbReference type="EMBL" id="JMKJ01000083">
    <property type="protein sequence ID" value="KGG52423.1"/>
    <property type="molecule type" value="Genomic_DNA"/>
</dbReference>
<reference evidence="1 2" key="1">
    <citation type="submission" date="2014-04" db="EMBL/GenBank/DDBJ databases">
        <title>A new species of microsporidia sheds light on the evolution of extreme parasitism.</title>
        <authorList>
            <person name="Haag K.L."/>
            <person name="James T.Y."/>
            <person name="Larsson R."/>
            <person name="Schaer T.M."/>
            <person name="Refardt D."/>
            <person name="Pombert J.-F."/>
            <person name="Ebert D."/>
        </authorList>
    </citation>
    <scope>NUCLEOTIDE SEQUENCE [LARGE SCALE GENOMIC DNA]</scope>
    <source>
        <strain evidence="1 2">UGP3</strain>
        <tissue evidence="1">Spores</tissue>
    </source>
</reference>
<comment type="caution">
    <text evidence="1">The sequence shown here is derived from an EMBL/GenBank/DDBJ whole genome shotgun (WGS) entry which is preliminary data.</text>
</comment>
<evidence type="ECO:0000313" key="2">
    <source>
        <dbReference type="Proteomes" id="UP000029725"/>
    </source>
</evidence>
<dbReference type="GeneID" id="25258693"/>
<protein>
    <submittedName>
        <fullName evidence="1">Uncharacterized protein</fullName>
    </submittedName>
</protein>
<dbReference type="Proteomes" id="UP000029725">
    <property type="component" value="Unassembled WGS sequence"/>
</dbReference>
<keyword evidence="2" id="KW-1185">Reference proteome</keyword>
<name>A0A098VTL8_9MICR</name>
<gene>
    <name evidence="1" type="ORF">DI09_175p40</name>
</gene>
<evidence type="ECO:0000313" key="1">
    <source>
        <dbReference type="EMBL" id="KGG52423.1"/>
    </source>
</evidence>
<proteinExistence type="predicted"/>
<sequence length="109" mass="12565">MDHPLAVLNCPCENPLTAQIVEQQRRKFQQVANDVKAGTIKLATWHMSEHAVNPGKAHPQSFQETRERLIRQLTRLFLDVNVLSNEIQKAFSDEIQKAFSDVFEKFEAF</sequence>
<dbReference type="RefSeq" id="XP_013238859.1">
    <property type="nucleotide sequence ID" value="XM_013383405.1"/>
</dbReference>
<dbReference type="AlphaFoldDB" id="A0A098VTL8"/>
<dbReference type="HOGENOM" id="CLU_2184579_0_0_1"/>
<accession>A0A098VTL8</accession>